<keyword evidence="12" id="KW-0234">DNA repair</keyword>
<keyword evidence="9" id="KW-0269">Exonuclease</keyword>
<dbReference type="InterPro" id="IPR006085">
    <property type="entry name" value="XPG_DNA_repair_N"/>
</dbReference>
<dbReference type="SMART" id="SM00485">
    <property type="entry name" value="XPGN"/>
    <property type="match status" value="1"/>
</dbReference>
<dbReference type="OrthoDB" id="1937206at2759"/>
<evidence type="ECO:0000259" key="18">
    <source>
        <dbReference type="SMART" id="SM00485"/>
    </source>
</evidence>
<evidence type="ECO:0000256" key="1">
    <source>
        <dbReference type="ARBA" id="ARBA00001946"/>
    </source>
</evidence>
<evidence type="ECO:0000256" key="3">
    <source>
        <dbReference type="ARBA" id="ARBA00022705"/>
    </source>
</evidence>
<dbReference type="Gene3D" id="1.10.150.20">
    <property type="entry name" value="5' to 3' exonuclease, C-terminal subdomain"/>
    <property type="match status" value="1"/>
</dbReference>
<dbReference type="InterPro" id="IPR029060">
    <property type="entry name" value="PIN-like_dom_sf"/>
</dbReference>
<dbReference type="Gene3D" id="3.40.50.1010">
    <property type="entry name" value="5'-nuclease"/>
    <property type="match status" value="1"/>
</dbReference>
<feature type="domain" description="XPG-I" evidence="17">
    <location>
        <begin position="148"/>
        <end position="213"/>
    </location>
</feature>
<dbReference type="SMART" id="SM00484">
    <property type="entry name" value="XPGI"/>
    <property type="match status" value="1"/>
</dbReference>
<proteinExistence type="inferred from homology"/>
<keyword evidence="4" id="KW-0540">Nuclease</keyword>
<dbReference type="Proteomes" id="UP000187209">
    <property type="component" value="Unassembled WGS sequence"/>
</dbReference>
<dbReference type="InterPro" id="IPR008918">
    <property type="entry name" value="HhH2"/>
</dbReference>
<keyword evidence="8" id="KW-0378">Hydrolase</keyword>
<reference evidence="19 20" key="1">
    <citation type="submission" date="2016-11" db="EMBL/GenBank/DDBJ databases">
        <title>The macronuclear genome of Stentor coeruleus: a giant cell with tiny introns.</title>
        <authorList>
            <person name="Slabodnick M."/>
            <person name="Ruby J.G."/>
            <person name="Reiff S.B."/>
            <person name="Swart E.C."/>
            <person name="Gosai S."/>
            <person name="Prabakaran S."/>
            <person name="Witkowska E."/>
            <person name="Larue G.E."/>
            <person name="Fisher S."/>
            <person name="Freeman R.M."/>
            <person name="Gunawardena J."/>
            <person name="Chu W."/>
            <person name="Stover N.A."/>
            <person name="Gregory B.D."/>
            <person name="Nowacki M."/>
            <person name="Derisi J."/>
            <person name="Roy S.W."/>
            <person name="Marshall W.F."/>
            <person name="Sood P."/>
        </authorList>
    </citation>
    <scope>NUCLEOTIDE SEQUENCE [LARGE SCALE GENOMIC DNA]</scope>
    <source>
        <strain evidence="19">WM001</strain>
    </source>
</reference>
<dbReference type="Pfam" id="PF00752">
    <property type="entry name" value="XPG_N"/>
    <property type="match status" value="1"/>
</dbReference>
<evidence type="ECO:0008006" key="21">
    <source>
        <dbReference type="Google" id="ProtNLM"/>
    </source>
</evidence>
<keyword evidence="7" id="KW-0227">DNA damage</keyword>
<dbReference type="Pfam" id="PF00867">
    <property type="entry name" value="XPG_I"/>
    <property type="match status" value="1"/>
</dbReference>
<evidence type="ECO:0000256" key="13">
    <source>
        <dbReference type="ARBA" id="ARBA00023242"/>
    </source>
</evidence>
<sequence>MGIKNLMKFLTSKAPDCITPIEIQNLNGKTIAKDAYISLYQFLIATNFSKSNKTLSDPQGNPTAHLIGILNNTLTYAKNNIQVIWIFDGIAPNIKQGTLDKRNESRQKNYEMMQNAVKEDDVKNINKHAARSLYLTEESIRDAKMLLKYLGQRWVDADNEAEALCAQMCKSGVVDYAWSEDMDSLAFGAPKMLRGNKSLTEISLEKVLSSLQLTHNQFIDLCILLGCDYCPTIKGVGQVTAHELILKYKNLDSILEALSSNPTLNKKYTVPNEFPYKLAQDFFSQEINQNPINKFVVSPKDLEDFLVLQRAFSQAKVDKYIKSLLNYNPQ</sequence>
<name>A0A1R2C8V7_9CILI</name>
<keyword evidence="6" id="KW-0255">Endonuclease</keyword>
<dbReference type="InterPro" id="IPR006086">
    <property type="entry name" value="XPG-I_dom"/>
</dbReference>
<comment type="subunit">
    <text evidence="16">Interacts with PCNA1 and PCNA2. Three molecules of FEN1 bind to one PCNA trimer with each molecule binding to one PCNA monomer. PCNA stimulates the nuclease activity without altering cleavage specificity.</text>
</comment>
<dbReference type="PANTHER" id="PTHR11081:SF9">
    <property type="entry name" value="FLAP ENDONUCLEASE 1"/>
    <property type="match status" value="1"/>
</dbReference>
<dbReference type="SMART" id="SM00279">
    <property type="entry name" value="HhH2"/>
    <property type="match status" value="1"/>
</dbReference>
<comment type="function">
    <text evidence="14">Structure-specific nuclease with 5'-flap endonuclease and 5'-3' exonuclease activities involved in DNA replication and repair. During DNA replication, cleaves the 5'-overhanging flap structure that is generated by displacement synthesis when DNA polymerase encounters the 5'-end of a downstream Okazaki fragment. It enters the flap from the 5'-end and then tracks to cleave the flap base, leaving a nick for ligation. Also involved in the long patch base excision repair (LP-BER) pathway, by cleaving within the apurinic/apyrimidinic (AP) site-terminated flap. Acts as a genome stabilization factor that prevents flaps from equilibrating into structures that lead to duplications and deletions. Also possesses 5'-3' exonuclease activity on nicked or gapped double-stranded DNA, and exhibits RNase H activity. Also involved in replication and repair of rDNA and in repairing mitochondrial DNA.</text>
</comment>
<dbReference type="GO" id="GO:0046872">
    <property type="term" value="F:metal ion binding"/>
    <property type="evidence" value="ECO:0007669"/>
    <property type="project" value="UniProtKB-KW"/>
</dbReference>
<dbReference type="InterPro" id="IPR006084">
    <property type="entry name" value="XPG/Rad2"/>
</dbReference>
<keyword evidence="20" id="KW-1185">Reference proteome</keyword>
<keyword evidence="3" id="KW-0235">DNA replication</keyword>
<evidence type="ECO:0000313" key="20">
    <source>
        <dbReference type="Proteomes" id="UP000187209"/>
    </source>
</evidence>
<keyword evidence="10" id="KW-0460">Magnesium</keyword>
<feature type="domain" description="XPG N-terminal" evidence="18">
    <location>
        <begin position="1"/>
        <end position="109"/>
    </location>
</feature>
<evidence type="ECO:0000256" key="15">
    <source>
        <dbReference type="ARBA" id="ARBA00034726"/>
    </source>
</evidence>
<dbReference type="SUPFAM" id="SSF88723">
    <property type="entry name" value="PIN domain-like"/>
    <property type="match status" value="1"/>
</dbReference>
<evidence type="ECO:0000256" key="14">
    <source>
        <dbReference type="ARBA" id="ARBA00029382"/>
    </source>
</evidence>
<dbReference type="GO" id="GO:0003677">
    <property type="term" value="F:DNA binding"/>
    <property type="evidence" value="ECO:0007669"/>
    <property type="project" value="InterPro"/>
</dbReference>
<evidence type="ECO:0000256" key="9">
    <source>
        <dbReference type="ARBA" id="ARBA00022839"/>
    </source>
</evidence>
<dbReference type="GO" id="GO:0017108">
    <property type="term" value="F:5'-flap endonuclease activity"/>
    <property type="evidence" value="ECO:0007669"/>
    <property type="project" value="TreeGrafter"/>
</dbReference>
<dbReference type="GO" id="GO:0008409">
    <property type="term" value="F:5'-3' exonuclease activity"/>
    <property type="evidence" value="ECO:0007669"/>
    <property type="project" value="TreeGrafter"/>
</dbReference>
<dbReference type="AlphaFoldDB" id="A0A1R2C8V7"/>
<dbReference type="InterPro" id="IPR036279">
    <property type="entry name" value="5-3_exonuclease_C_sf"/>
</dbReference>
<evidence type="ECO:0000259" key="17">
    <source>
        <dbReference type="SMART" id="SM00484"/>
    </source>
</evidence>
<evidence type="ECO:0000256" key="10">
    <source>
        <dbReference type="ARBA" id="ARBA00022842"/>
    </source>
</evidence>
<dbReference type="CDD" id="cd09867">
    <property type="entry name" value="PIN_FEN1"/>
    <property type="match status" value="1"/>
</dbReference>
<organism evidence="19 20">
    <name type="scientific">Stentor coeruleus</name>
    <dbReference type="NCBI Taxonomy" id="5963"/>
    <lineage>
        <taxon>Eukaryota</taxon>
        <taxon>Sar</taxon>
        <taxon>Alveolata</taxon>
        <taxon>Ciliophora</taxon>
        <taxon>Postciliodesmatophora</taxon>
        <taxon>Heterotrichea</taxon>
        <taxon>Heterotrichida</taxon>
        <taxon>Stentoridae</taxon>
        <taxon>Stentor</taxon>
    </lineage>
</organism>
<evidence type="ECO:0000256" key="8">
    <source>
        <dbReference type="ARBA" id="ARBA00022801"/>
    </source>
</evidence>
<dbReference type="GO" id="GO:0006281">
    <property type="term" value="P:DNA repair"/>
    <property type="evidence" value="ECO:0007669"/>
    <property type="project" value="UniProtKB-KW"/>
</dbReference>
<dbReference type="EMBL" id="MPUH01000237">
    <property type="protein sequence ID" value="OMJ85442.1"/>
    <property type="molecule type" value="Genomic_DNA"/>
</dbReference>
<evidence type="ECO:0000256" key="11">
    <source>
        <dbReference type="ARBA" id="ARBA00023128"/>
    </source>
</evidence>
<keyword evidence="2" id="KW-0597">Phosphoprotein</keyword>
<dbReference type="PRINTS" id="PR00853">
    <property type="entry name" value="XPGRADSUPER"/>
</dbReference>
<evidence type="ECO:0000256" key="16">
    <source>
        <dbReference type="ARBA" id="ARBA00063178"/>
    </source>
</evidence>
<dbReference type="FunFam" id="1.10.150.20:FF:000009">
    <property type="entry name" value="Flap endonuclease 1"/>
    <property type="match status" value="1"/>
</dbReference>
<accession>A0A1R2C8V7</accession>
<comment type="similarity">
    <text evidence="15">Belongs to the XPG/RAD2 endonuclease family. FEN1 subfamily.</text>
</comment>
<keyword evidence="11" id="KW-0496">Mitochondrion</keyword>
<keyword evidence="5" id="KW-0479">Metal-binding</keyword>
<keyword evidence="13" id="KW-0539">Nucleus</keyword>
<evidence type="ECO:0000256" key="6">
    <source>
        <dbReference type="ARBA" id="ARBA00022759"/>
    </source>
</evidence>
<dbReference type="GO" id="GO:0006260">
    <property type="term" value="P:DNA replication"/>
    <property type="evidence" value="ECO:0007669"/>
    <property type="project" value="UniProtKB-KW"/>
</dbReference>
<dbReference type="SUPFAM" id="SSF47807">
    <property type="entry name" value="5' to 3' exonuclease, C-terminal subdomain"/>
    <property type="match status" value="1"/>
</dbReference>
<comment type="cofactor">
    <cofactor evidence="1">
        <name>Mg(2+)</name>
        <dbReference type="ChEBI" id="CHEBI:18420"/>
    </cofactor>
</comment>
<dbReference type="PANTHER" id="PTHR11081">
    <property type="entry name" value="FLAP ENDONUCLEASE FAMILY MEMBER"/>
    <property type="match status" value="1"/>
</dbReference>
<evidence type="ECO:0000256" key="12">
    <source>
        <dbReference type="ARBA" id="ARBA00023204"/>
    </source>
</evidence>
<evidence type="ECO:0000313" key="19">
    <source>
        <dbReference type="EMBL" id="OMJ85442.1"/>
    </source>
</evidence>
<evidence type="ECO:0000256" key="2">
    <source>
        <dbReference type="ARBA" id="ARBA00022553"/>
    </source>
</evidence>
<comment type="caution">
    <text evidence="19">The sequence shown here is derived from an EMBL/GenBank/DDBJ whole genome shotgun (WGS) entry which is preliminary data.</text>
</comment>
<protein>
    <recommendedName>
        <fullName evidence="21">Flap endonuclease 1</fullName>
    </recommendedName>
</protein>
<dbReference type="CDD" id="cd09907">
    <property type="entry name" value="H3TH_FEN1-Euk"/>
    <property type="match status" value="1"/>
</dbReference>
<gene>
    <name evidence="19" type="ORF">SteCoe_13285</name>
</gene>
<evidence type="ECO:0000256" key="4">
    <source>
        <dbReference type="ARBA" id="ARBA00022722"/>
    </source>
</evidence>
<evidence type="ECO:0000256" key="7">
    <source>
        <dbReference type="ARBA" id="ARBA00022763"/>
    </source>
</evidence>
<evidence type="ECO:0000256" key="5">
    <source>
        <dbReference type="ARBA" id="ARBA00022723"/>
    </source>
</evidence>
<dbReference type="FunFam" id="3.40.50.1010:FF:000016">
    <property type="entry name" value="Flap endonuclease 1"/>
    <property type="match status" value="1"/>
</dbReference>